<evidence type="ECO:0008006" key="4">
    <source>
        <dbReference type="Google" id="ProtNLM"/>
    </source>
</evidence>
<feature type="compositionally biased region" description="Low complexity" evidence="1">
    <location>
        <begin position="225"/>
        <end position="237"/>
    </location>
</feature>
<dbReference type="InterPro" id="IPR023393">
    <property type="entry name" value="START-like_dom_sf"/>
</dbReference>
<proteinExistence type="predicted"/>
<dbReference type="Gene3D" id="3.30.530.20">
    <property type="match status" value="1"/>
</dbReference>
<comment type="caution">
    <text evidence="2">The sequence shown here is derived from an EMBL/GenBank/DDBJ whole genome shotgun (WGS) entry which is preliminary data.</text>
</comment>
<feature type="region of interest" description="Disordered" evidence="1">
    <location>
        <begin position="209"/>
        <end position="237"/>
    </location>
</feature>
<accession>A0ABP9HLG8</accession>
<evidence type="ECO:0000256" key="1">
    <source>
        <dbReference type="SAM" id="MobiDB-lite"/>
    </source>
</evidence>
<evidence type="ECO:0000313" key="2">
    <source>
        <dbReference type="EMBL" id="GAA4973755.1"/>
    </source>
</evidence>
<dbReference type="InterPro" id="IPR019587">
    <property type="entry name" value="Polyketide_cyclase/dehydratase"/>
</dbReference>
<reference evidence="3" key="1">
    <citation type="journal article" date="2019" name="Int. J. Syst. Evol. Microbiol.">
        <title>The Global Catalogue of Microorganisms (GCM) 10K type strain sequencing project: providing services to taxonomists for standard genome sequencing and annotation.</title>
        <authorList>
            <consortium name="The Broad Institute Genomics Platform"/>
            <consortium name="The Broad Institute Genome Sequencing Center for Infectious Disease"/>
            <person name="Wu L."/>
            <person name="Ma J."/>
        </authorList>
    </citation>
    <scope>NUCLEOTIDE SEQUENCE [LARGE SCALE GENOMIC DNA]</scope>
    <source>
        <strain evidence="3">JCM 17986</strain>
    </source>
</reference>
<name>A0ABP9HLG8_9ACTN</name>
<organism evidence="2 3">
    <name type="scientific">Yinghuangia aomiensis</name>
    <dbReference type="NCBI Taxonomy" id="676205"/>
    <lineage>
        <taxon>Bacteria</taxon>
        <taxon>Bacillati</taxon>
        <taxon>Actinomycetota</taxon>
        <taxon>Actinomycetes</taxon>
        <taxon>Kitasatosporales</taxon>
        <taxon>Streptomycetaceae</taxon>
        <taxon>Yinghuangia</taxon>
    </lineage>
</organism>
<dbReference type="Pfam" id="PF10604">
    <property type="entry name" value="Polyketide_cyc2"/>
    <property type="match status" value="1"/>
</dbReference>
<keyword evidence="3" id="KW-1185">Reference proteome</keyword>
<dbReference type="RefSeq" id="WP_345677445.1">
    <property type="nucleotide sequence ID" value="NZ_BAABHS010000016.1"/>
</dbReference>
<dbReference type="SUPFAM" id="SSF55961">
    <property type="entry name" value="Bet v1-like"/>
    <property type="match status" value="1"/>
</dbReference>
<dbReference type="EMBL" id="BAABHS010000016">
    <property type="protein sequence ID" value="GAA4973755.1"/>
    <property type="molecule type" value="Genomic_DNA"/>
</dbReference>
<feature type="region of interest" description="Disordered" evidence="1">
    <location>
        <begin position="67"/>
        <end position="86"/>
    </location>
</feature>
<evidence type="ECO:0000313" key="3">
    <source>
        <dbReference type="Proteomes" id="UP001500466"/>
    </source>
</evidence>
<gene>
    <name evidence="2" type="ORF">GCM10023205_45310</name>
</gene>
<dbReference type="Proteomes" id="UP001500466">
    <property type="component" value="Unassembled WGS sequence"/>
</dbReference>
<sequence length="237" mass="25872">MPAPPLYIETFIRATPDAVWDHTREPGVHRRWDLRFTAISELGPERGPGRCRHQSFRYATRVCPGMTIDGRGTTTGEHRRPDGTGASSLRFASAHRFSPIREGRGYWRYIPTADGVRFLTGYDYAPGFGGRALDRLVRPLMGWATAWSFDRLRLWLETGASPERLFGRAAAEAAARVSGVAAMAWLTGSAAITGLAAGTALLVPPLPGTPAARRCRRTPPDRRAATPPAALARLEAP</sequence>
<protein>
    <recommendedName>
        <fullName evidence="4">Polyketide cyclase / dehydrase and lipid transport</fullName>
    </recommendedName>
</protein>